<dbReference type="PANTHER" id="PTHR33332">
    <property type="entry name" value="REVERSE TRANSCRIPTASE DOMAIN-CONTAINING PROTEIN"/>
    <property type="match status" value="1"/>
</dbReference>
<keyword evidence="1" id="KW-0812">Transmembrane</keyword>
<evidence type="ECO:0000313" key="3">
    <source>
        <dbReference type="EMBL" id="KAL2098435.1"/>
    </source>
</evidence>
<dbReference type="Proteomes" id="UP001591681">
    <property type="component" value="Unassembled WGS sequence"/>
</dbReference>
<organism evidence="3 4">
    <name type="scientific">Coilia grayii</name>
    <name type="common">Gray's grenadier anchovy</name>
    <dbReference type="NCBI Taxonomy" id="363190"/>
    <lineage>
        <taxon>Eukaryota</taxon>
        <taxon>Metazoa</taxon>
        <taxon>Chordata</taxon>
        <taxon>Craniata</taxon>
        <taxon>Vertebrata</taxon>
        <taxon>Euteleostomi</taxon>
        <taxon>Actinopterygii</taxon>
        <taxon>Neopterygii</taxon>
        <taxon>Teleostei</taxon>
        <taxon>Clupei</taxon>
        <taxon>Clupeiformes</taxon>
        <taxon>Clupeoidei</taxon>
        <taxon>Engraulidae</taxon>
        <taxon>Coilinae</taxon>
        <taxon>Coilia</taxon>
    </lineage>
</organism>
<keyword evidence="1" id="KW-1133">Transmembrane helix</keyword>
<gene>
    <name evidence="3" type="ORF">ACEWY4_007642</name>
</gene>
<feature type="domain" description="Reverse transcriptase" evidence="2">
    <location>
        <begin position="1"/>
        <end position="216"/>
    </location>
</feature>
<dbReference type="InterPro" id="IPR015095">
    <property type="entry name" value="AlkB_hom8_N"/>
</dbReference>
<dbReference type="Pfam" id="PF00078">
    <property type="entry name" value="RVT_1"/>
    <property type="match status" value="1"/>
</dbReference>
<keyword evidence="1" id="KW-0472">Membrane</keyword>
<accession>A0ABD1KH58</accession>
<proteinExistence type="predicted"/>
<name>A0ABD1KH58_9TELE</name>
<protein>
    <recommendedName>
        <fullName evidence="2">Reverse transcriptase domain-containing protein</fullName>
    </recommendedName>
</protein>
<evidence type="ECO:0000313" key="4">
    <source>
        <dbReference type="Proteomes" id="UP001591681"/>
    </source>
</evidence>
<feature type="transmembrane region" description="Helical" evidence="1">
    <location>
        <begin position="254"/>
        <end position="274"/>
    </location>
</feature>
<dbReference type="AlphaFoldDB" id="A0ABD1KH58"/>
<evidence type="ECO:0000256" key="1">
    <source>
        <dbReference type="SAM" id="Phobius"/>
    </source>
</evidence>
<keyword evidence="4" id="KW-1185">Reference proteome</keyword>
<sequence>MKTLERVLRLNLLKPAYQENVGVEDAILYLLHRVHSYLDKGGSAVRIMFFDFSSAFNTIQPLLLRDKLLWMGVEPGLVTWITDYLTERPQFVRLGDLTSEAVVSSIGAPEGTVLSPLLFTLYTTDFSYNSETCHMQKFSDDTAIVGCIRDGQEGEYRCLVEDSVGWCRTNQLQLNTTKTKEMVVDFRRTAPPLVPVTIDGENVETVCTYKYLGIHLDNKLDWSTNSDALYRKGQSRLYFLRRLRSFSVCNRHLLMFYQSVMASVLFYAVVCWGGSTRKRDNGRLDRLVRKAGSVVGMELESLTTIAERRTLSRLHSILDNDRHPLHTIIINQRSLISDRLRSLSCRTDRLRRSFVPRAIQLYNSTQKELSIMDWSA</sequence>
<dbReference type="Pfam" id="PF09004">
    <property type="entry name" value="ALKBH8_N"/>
    <property type="match status" value="1"/>
</dbReference>
<reference evidence="3 4" key="1">
    <citation type="submission" date="2024-09" db="EMBL/GenBank/DDBJ databases">
        <title>A chromosome-level genome assembly of Gray's grenadier anchovy, Coilia grayii.</title>
        <authorList>
            <person name="Fu Z."/>
        </authorList>
    </citation>
    <scope>NUCLEOTIDE SEQUENCE [LARGE SCALE GENOMIC DNA]</scope>
    <source>
        <strain evidence="3">G4</strain>
        <tissue evidence="3">Muscle</tissue>
    </source>
</reference>
<comment type="caution">
    <text evidence="3">The sequence shown here is derived from an EMBL/GenBank/DDBJ whole genome shotgun (WGS) entry which is preliminary data.</text>
</comment>
<dbReference type="InterPro" id="IPR000477">
    <property type="entry name" value="RT_dom"/>
</dbReference>
<dbReference type="PROSITE" id="PS50878">
    <property type="entry name" value="RT_POL"/>
    <property type="match status" value="1"/>
</dbReference>
<dbReference type="EMBL" id="JBHFQA010000006">
    <property type="protein sequence ID" value="KAL2098435.1"/>
    <property type="molecule type" value="Genomic_DNA"/>
</dbReference>
<evidence type="ECO:0000259" key="2">
    <source>
        <dbReference type="PROSITE" id="PS50878"/>
    </source>
</evidence>